<dbReference type="Proteomes" id="UP001314263">
    <property type="component" value="Unassembled WGS sequence"/>
</dbReference>
<comment type="caution">
    <text evidence="2">The sequence shown here is derived from an EMBL/GenBank/DDBJ whole genome shotgun (WGS) entry which is preliminary data.</text>
</comment>
<feature type="compositionally biased region" description="Basic and acidic residues" evidence="1">
    <location>
        <begin position="72"/>
        <end position="86"/>
    </location>
</feature>
<dbReference type="EMBL" id="CAUYUE010000009">
    <property type="protein sequence ID" value="CAK0783783.1"/>
    <property type="molecule type" value="Genomic_DNA"/>
</dbReference>
<name>A0AAV1I8T9_9CHLO</name>
<keyword evidence="3" id="KW-1185">Reference proteome</keyword>
<evidence type="ECO:0000313" key="2">
    <source>
        <dbReference type="EMBL" id="CAK0783783.1"/>
    </source>
</evidence>
<accession>A0AAV1I8T9</accession>
<organism evidence="2 3">
    <name type="scientific">Coccomyxa viridis</name>
    <dbReference type="NCBI Taxonomy" id="1274662"/>
    <lineage>
        <taxon>Eukaryota</taxon>
        <taxon>Viridiplantae</taxon>
        <taxon>Chlorophyta</taxon>
        <taxon>core chlorophytes</taxon>
        <taxon>Trebouxiophyceae</taxon>
        <taxon>Trebouxiophyceae incertae sedis</taxon>
        <taxon>Coccomyxaceae</taxon>
        <taxon>Coccomyxa</taxon>
    </lineage>
</organism>
<reference evidence="2 3" key="1">
    <citation type="submission" date="2023-10" db="EMBL/GenBank/DDBJ databases">
        <authorList>
            <person name="Maclean D."/>
            <person name="Macfadyen A."/>
        </authorList>
    </citation>
    <scope>NUCLEOTIDE SEQUENCE [LARGE SCALE GENOMIC DNA]</scope>
</reference>
<dbReference type="AlphaFoldDB" id="A0AAV1I8T9"/>
<proteinExistence type="predicted"/>
<evidence type="ECO:0000256" key="1">
    <source>
        <dbReference type="SAM" id="MobiDB-lite"/>
    </source>
</evidence>
<evidence type="ECO:0000313" key="3">
    <source>
        <dbReference type="Proteomes" id="UP001314263"/>
    </source>
</evidence>
<gene>
    <name evidence="2" type="ORF">CVIRNUC_006983</name>
</gene>
<sequence>MAAVLSQAPAEERQVQHAPLYEQAPIQEPQHEREMSVGVSARTPSAEPGTQQALHASQGKGGRPKSSVWKHFTTEGKREDKSKREDVRCRAEGMEKHIAQDCQSVQDAAKQEMMQLMMTKKMQNLEKKGLKRRAEAAVEASNPGLLENAHSGYALPEPHHRSSYGALLHAAEAAHNSEPQHMLQHAPQDAIVQAPPAMAPLQPAAPLDLQTCLQQILHGQMEIRAKLDNVPRRLRNSRATTGEALLRPLCREKYAANGPAPGVMPPPGLFPATWREALRTDSYRVDMLVEFYGDTFGITGHDQLEDKQSKFLEWIGAVRP</sequence>
<protein>
    <submittedName>
        <fullName evidence="2">Uncharacterized protein</fullName>
    </submittedName>
</protein>
<feature type="region of interest" description="Disordered" evidence="1">
    <location>
        <begin position="1"/>
        <end position="86"/>
    </location>
</feature>